<dbReference type="SMART" id="SM01060">
    <property type="entry name" value="Catalase"/>
    <property type="match status" value="1"/>
</dbReference>
<gene>
    <name evidence="4" type="ORF">H8692_09615</name>
</gene>
<organism evidence="4 5">
    <name type="scientific">Lentihominibacter hominis</name>
    <dbReference type="NCBI Taxonomy" id="2763645"/>
    <lineage>
        <taxon>Bacteria</taxon>
        <taxon>Bacillati</taxon>
        <taxon>Bacillota</taxon>
        <taxon>Clostridia</taxon>
        <taxon>Peptostreptococcales</taxon>
        <taxon>Anaerovoracaceae</taxon>
        <taxon>Lentihominibacter</taxon>
    </lineage>
</organism>
<evidence type="ECO:0000313" key="4">
    <source>
        <dbReference type="EMBL" id="MBC8569011.1"/>
    </source>
</evidence>
<reference evidence="4" key="1">
    <citation type="submission" date="2020-08" db="EMBL/GenBank/DDBJ databases">
        <title>Genome public.</title>
        <authorList>
            <person name="Liu C."/>
            <person name="Sun Q."/>
        </authorList>
    </citation>
    <scope>NUCLEOTIDE SEQUENCE</scope>
    <source>
        <strain evidence="4">NSJ-24</strain>
    </source>
</reference>
<sequence>MTDFLMLKQLHRMIKEIPKPRLMFRKGIFAEGFFRPYMSFSDYTESEIFSSFDEVTPVTVRFASMLGNKGTADTVRNIKGMSVKFQSDEEYDMICHSMPVFFINEDTKFFSMLKAFTKREYFDGINNTEFWRFIVENPEAANCAIRLFSYEGLSSSFIDMSWFSANLTVWKNSKGKRFLVRYKWIPIYEEKEKTEKGRNKVDRISAEFIAGFDSDRASNELESAVSSGNFPKFELYVQMLDYDRYNKYDYVRNTLIWEDETVSPVAAGIMRLTGIPDDRQFKRDMVSFAPGNTAKGIELYSDGFNDMMNYIYQIEAFERGECE</sequence>
<dbReference type="AlphaFoldDB" id="A0A926I9B7"/>
<dbReference type="EC" id="1.11.1.6" evidence="2"/>
<dbReference type="InterPro" id="IPR018028">
    <property type="entry name" value="Catalase"/>
</dbReference>
<dbReference type="GO" id="GO:0042744">
    <property type="term" value="P:hydrogen peroxide catabolic process"/>
    <property type="evidence" value="ECO:0007669"/>
    <property type="project" value="TreeGrafter"/>
</dbReference>
<accession>A0A926I9B7</accession>
<dbReference type="Gene3D" id="2.40.180.10">
    <property type="entry name" value="Catalase core domain"/>
    <property type="match status" value="1"/>
</dbReference>
<dbReference type="PANTHER" id="PTHR11465">
    <property type="entry name" value="CATALASE"/>
    <property type="match status" value="1"/>
</dbReference>
<dbReference type="Proteomes" id="UP000610862">
    <property type="component" value="Unassembled WGS sequence"/>
</dbReference>
<dbReference type="PRINTS" id="PR00067">
    <property type="entry name" value="CATALASE"/>
</dbReference>
<keyword evidence="4" id="KW-0560">Oxidoreductase</keyword>
<dbReference type="PANTHER" id="PTHR11465:SF23">
    <property type="entry name" value="CATALASE-2"/>
    <property type="match status" value="1"/>
</dbReference>
<comment type="cofactor">
    <cofactor evidence="1">
        <name>heme</name>
        <dbReference type="ChEBI" id="CHEBI:30413"/>
    </cofactor>
</comment>
<dbReference type="InterPro" id="IPR011614">
    <property type="entry name" value="Catalase_core"/>
</dbReference>
<dbReference type="InterPro" id="IPR020835">
    <property type="entry name" value="Catalase_sf"/>
</dbReference>
<evidence type="ECO:0000313" key="5">
    <source>
        <dbReference type="Proteomes" id="UP000610862"/>
    </source>
</evidence>
<keyword evidence="5" id="KW-1185">Reference proteome</keyword>
<dbReference type="GO" id="GO:0020037">
    <property type="term" value="F:heme binding"/>
    <property type="evidence" value="ECO:0007669"/>
    <property type="project" value="InterPro"/>
</dbReference>
<dbReference type="Pfam" id="PF00199">
    <property type="entry name" value="Catalase"/>
    <property type="match status" value="1"/>
</dbReference>
<comment type="caution">
    <text evidence="4">The sequence shown here is derived from an EMBL/GenBank/DDBJ whole genome shotgun (WGS) entry which is preliminary data.</text>
</comment>
<dbReference type="GO" id="GO:0042542">
    <property type="term" value="P:response to hydrogen peroxide"/>
    <property type="evidence" value="ECO:0007669"/>
    <property type="project" value="TreeGrafter"/>
</dbReference>
<dbReference type="SUPFAM" id="SSF56634">
    <property type="entry name" value="Heme-dependent catalase-like"/>
    <property type="match status" value="1"/>
</dbReference>
<dbReference type="GO" id="GO:0004096">
    <property type="term" value="F:catalase activity"/>
    <property type="evidence" value="ECO:0007669"/>
    <property type="project" value="UniProtKB-EC"/>
</dbReference>
<evidence type="ECO:0000259" key="3">
    <source>
        <dbReference type="SMART" id="SM01060"/>
    </source>
</evidence>
<evidence type="ECO:0000256" key="2">
    <source>
        <dbReference type="ARBA" id="ARBA00012314"/>
    </source>
</evidence>
<feature type="domain" description="Catalase core" evidence="3">
    <location>
        <begin position="1"/>
        <end position="321"/>
    </location>
</feature>
<keyword evidence="4" id="KW-0575">Peroxidase</keyword>
<name>A0A926I9B7_9FIRM</name>
<protein>
    <recommendedName>
        <fullName evidence="2">catalase</fullName>
        <ecNumber evidence="2">1.11.1.6</ecNumber>
    </recommendedName>
</protein>
<dbReference type="GO" id="GO:0005737">
    <property type="term" value="C:cytoplasm"/>
    <property type="evidence" value="ECO:0007669"/>
    <property type="project" value="TreeGrafter"/>
</dbReference>
<proteinExistence type="predicted"/>
<dbReference type="PROSITE" id="PS51402">
    <property type="entry name" value="CATALASE_3"/>
    <property type="match status" value="1"/>
</dbReference>
<evidence type="ECO:0000256" key="1">
    <source>
        <dbReference type="ARBA" id="ARBA00001971"/>
    </source>
</evidence>
<dbReference type="EMBL" id="JACRTA010000003">
    <property type="protein sequence ID" value="MBC8569011.1"/>
    <property type="molecule type" value="Genomic_DNA"/>
</dbReference>
<dbReference type="RefSeq" id="WP_187525583.1">
    <property type="nucleotide sequence ID" value="NZ_JACRTA010000003.1"/>
</dbReference>